<sequence>MVVSRRAALAALLVFALGCAPERTPDAGTDLQRRAERAAERVAAILGRPVRPSVELAENAAHAARTAGVDSVEGLAALAHDGRVIVIPENYAKLTPTGRDVVLAHELTHVAAGTGGLPPWLYEGFADYVAYKDAGLAVPVAAAELATEIRAGRMPKELPGADAFAPGAARLAQSYQEAWLACRFLAARFGEDRLVRLYRDARRLGVERALPLPTGELVAGWRAYLREELE</sequence>
<name>A0A7W8AAC2_9ACTN</name>
<dbReference type="PROSITE" id="PS51257">
    <property type="entry name" value="PROKAR_LIPOPROTEIN"/>
    <property type="match status" value="1"/>
</dbReference>
<proteinExistence type="predicted"/>
<dbReference type="EMBL" id="JACHIN010000013">
    <property type="protein sequence ID" value="MBB5082577.1"/>
    <property type="molecule type" value="Genomic_DNA"/>
</dbReference>
<accession>A0A7W8AAC2</accession>
<keyword evidence="1" id="KW-0732">Signal</keyword>
<reference evidence="2 3" key="1">
    <citation type="submission" date="2020-08" db="EMBL/GenBank/DDBJ databases">
        <title>Genomic Encyclopedia of Type Strains, Phase IV (KMG-IV): sequencing the most valuable type-strain genomes for metagenomic binning, comparative biology and taxonomic classification.</title>
        <authorList>
            <person name="Goeker M."/>
        </authorList>
    </citation>
    <scope>NUCLEOTIDE SEQUENCE [LARGE SCALE GENOMIC DNA]</scope>
    <source>
        <strain evidence="2 3">DSM 45385</strain>
    </source>
</reference>
<keyword evidence="3" id="KW-1185">Reference proteome</keyword>
<feature type="chain" id="PRO_5039314412" description="DUF4157 domain-containing protein" evidence="1">
    <location>
        <begin position="21"/>
        <end position="230"/>
    </location>
</feature>
<evidence type="ECO:0000256" key="1">
    <source>
        <dbReference type="SAM" id="SignalP"/>
    </source>
</evidence>
<gene>
    <name evidence="2" type="ORF">HNR40_008072</name>
</gene>
<feature type="signal peptide" evidence="1">
    <location>
        <begin position="1"/>
        <end position="20"/>
    </location>
</feature>
<evidence type="ECO:0000313" key="2">
    <source>
        <dbReference type="EMBL" id="MBB5082577.1"/>
    </source>
</evidence>
<dbReference type="Proteomes" id="UP000568380">
    <property type="component" value="Unassembled WGS sequence"/>
</dbReference>
<organism evidence="2 3">
    <name type="scientific">Nonomuraea endophytica</name>
    <dbReference type="NCBI Taxonomy" id="714136"/>
    <lineage>
        <taxon>Bacteria</taxon>
        <taxon>Bacillati</taxon>
        <taxon>Actinomycetota</taxon>
        <taxon>Actinomycetes</taxon>
        <taxon>Streptosporangiales</taxon>
        <taxon>Streptosporangiaceae</taxon>
        <taxon>Nonomuraea</taxon>
    </lineage>
</organism>
<comment type="caution">
    <text evidence="2">The sequence shown here is derived from an EMBL/GenBank/DDBJ whole genome shotgun (WGS) entry which is preliminary data.</text>
</comment>
<dbReference type="RefSeq" id="WP_184970893.1">
    <property type="nucleotide sequence ID" value="NZ_JACHIN010000013.1"/>
</dbReference>
<dbReference type="AlphaFoldDB" id="A0A7W8AAC2"/>
<protein>
    <recommendedName>
        <fullName evidence="4">DUF4157 domain-containing protein</fullName>
    </recommendedName>
</protein>
<evidence type="ECO:0000313" key="3">
    <source>
        <dbReference type="Proteomes" id="UP000568380"/>
    </source>
</evidence>
<evidence type="ECO:0008006" key="4">
    <source>
        <dbReference type="Google" id="ProtNLM"/>
    </source>
</evidence>